<feature type="region of interest" description="Disordered" evidence="1">
    <location>
        <begin position="219"/>
        <end position="272"/>
    </location>
</feature>
<keyword evidence="3" id="KW-1185">Reference proteome</keyword>
<organism evidence="2 3">
    <name type="scientific">Psilocybe cf. subviscida</name>
    <dbReference type="NCBI Taxonomy" id="2480587"/>
    <lineage>
        <taxon>Eukaryota</taxon>
        <taxon>Fungi</taxon>
        <taxon>Dikarya</taxon>
        <taxon>Basidiomycota</taxon>
        <taxon>Agaricomycotina</taxon>
        <taxon>Agaricomycetes</taxon>
        <taxon>Agaricomycetidae</taxon>
        <taxon>Agaricales</taxon>
        <taxon>Agaricineae</taxon>
        <taxon>Strophariaceae</taxon>
        <taxon>Psilocybe</taxon>
    </lineage>
</organism>
<evidence type="ECO:0000256" key="1">
    <source>
        <dbReference type="SAM" id="MobiDB-lite"/>
    </source>
</evidence>
<feature type="region of interest" description="Disordered" evidence="1">
    <location>
        <begin position="173"/>
        <end position="201"/>
    </location>
</feature>
<proteinExistence type="predicted"/>
<dbReference type="EMBL" id="JAACJJ010000029">
    <property type="protein sequence ID" value="KAF5319271.1"/>
    <property type="molecule type" value="Genomic_DNA"/>
</dbReference>
<evidence type="ECO:0000313" key="3">
    <source>
        <dbReference type="Proteomes" id="UP000567179"/>
    </source>
</evidence>
<dbReference type="AlphaFoldDB" id="A0A8H5F0M0"/>
<reference evidence="2 3" key="1">
    <citation type="journal article" date="2020" name="ISME J.">
        <title>Uncovering the hidden diversity of litter-decomposition mechanisms in mushroom-forming fungi.</title>
        <authorList>
            <person name="Floudas D."/>
            <person name="Bentzer J."/>
            <person name="Ahren D."/>
            <person name="Johansson T."/>
            <person name="Persson P."/>
            <person name="Tunlid A."/>
        </authorList>
    </citation>
    <scope>NUCLEOTIDE SEQUENCE [LARGE SCALE GENOMIC DNA]</scope>
    <source>
        <strain evidence="2 3">CBS 101986</strain>
    </source>
</reference>
<gene>
    <name evidence="2" type="ORF">D9619_008308</name>
</gene>
<sequence length="272" mass="30056">MSPKLPLSITIDRHLRISLPPPPSTYTAHQRLNSSVIPPGGAPPLPSSIPVSASALIAPARSKSNDLVVRGTHRRPRRPTLGNNSSYEKKHQWVVPQRAFYPSPSALSDHIAPFVLCDRSRRLPPPSWLSTSSPQASAAPKERLRALPQCARYPSSSTRLTLDARFDRNRLISAHPRHYARRPTSGNNRRHERTQARGAPTYLLPISVLSSPLATLVDHKQSTSCPPPPHLFSIPAPWKHPQPRRNTSGQCVSGASTHLRSPSWPSPPFNRE</sequence>
<accession>A0A8H5F0M0</accession>
<dbReference type="Proteomes" id="UP000567179">
    <property type="component" value="Unassembled WGS sequence"/>
</dbReference>
<feature type="compositionally biased region" description="Polar residues" evidence="1">
    <location>
        <begin position="244"/>
        <end position="260"/>
    </location>
</feature>
<evidence type="ECO:0000313" key="2">
    <source>
        <dbReference type="EMBL" id="KAF5319271.1"/>
    </source>
</evidence>
<comment type="caution">
    <text evidence="2">The sequence shown here is derived from an EMBL/GenBank/DDBJ whole genome shotgun (WGS) entry which is preliminary data.</text>
</comment>
<protein>
    <submittedName>
        <fullName evidence="2">Uncharacterized protein</fullName>
    </submittedName>
</protein>
<name>A0A8H5F0M0_9AGAR</name>